<accession>J3MGK2</accession>
<dbReference type="GeneID" id="102701089"/>
<dbReference type="Gramene" id="OB06G31460.1">
    <property type="protein sequence ID" value="OB06G31460.1"/>
    <property type="gene ID" value="OB06G31460"/>
</dbReference>
<dbReference type="PROSITE" id="PS50843">
    <property type="entry name" value="EXPANSIN_CBD"/>
    <property type="match status" value="1"/>
</dbReference>
<dbReference type="AlphaFoldDB" id="J3MGK2"/>
<gene>
    <name evidence="5" type="primary">LOC102701089</name>
</gene>
<protein>
    <recommendedName>
        <fullName evidence="4">Expansin-like CBD domain-containing protein</fullName>
    </recommendedName>
</protein>
<dbReference type="OrthoDB" id="645288at2759"/>
<sequence length="112" mass="11944">MASSPYLLVAATLVAHLVVASCATELTFTVSSSTSLTLVTKGAVSEVEIKEQGANEWTSLKESPANTWTFDSKATLKGPISVRFLVKNGGYRVIDNIIPAEYDVGSVYRSSV</sequence>
<dbReference type="OMA" id="GANEWTS"/>
<comment type="subcellular location">
    <subcellularLocation>
        <location evidence="1">Secreted</location>
    </subcellularLocation>
</comment>
<dbReference type="KEGG" id="obr:102701089"/>
<evidence type="ECO:0000313" key="5">
    <source>
        <dbReference type="EnsemblPlants" id="OB06G31460.1"/>
    </source>
</evidence>
<feature type="signal peptide" evidence="3">
    <location>
        <begin position="1"/>
        <end position="23"/>
    </location>
</feature>
<reference evidence="5" key="2">
    <citation type="submission" date="2013-04" db="UniProtKB">
        <authorList>
            <consortium name="EnsemblPlants"/>
        </authorList>
    </citation>
    <scope>IDENTIFICATION</scope>
</reference>
<keyword evidence="6" id="KW-1185">Reference proteome</keyword>
<organism evidence="5">
    <name type="scientific">Oryza brachyantha</name>
    <name type="common">malo sina</name>
    <dbReference type="NCBI Taxonomy" id="4533"/>
    <lineage>
        <taxon>Eukaryota</taxon>
        <taxon>Viridiplantae</taxon>
        <taxon>Streptophyta</taxon>
        <taxon>Embryophyta</taxon>
        <taxon>Tracheophyta</taxon>
        <taxon>Spermatophyta</taxon>
        <taxon>Magnoliopsida</taxon>
        <taxon>Liliopsida</taxon>
        <taxon>Poales</taxon>
        <taxon>Poaceae</taxon>
        <taxon>BOP clade</taxon>
        <taxon>Oryzoideae</taxon>
        <taxon>Oryzeae</taxon>
        <taxon>Oryzinae</taxon>
        <taxon>Oryza</taxon>
    </lineage>
</organism>
<dbReference type="eggNOG" id="ENOG502R3V6">
    <property type="taxonomic scope" value="Eukaryota"/>
</dbReference>
<dbReference type="InterPro" id="IPR007117">
    <property type="entry name" value="Expansin_CBD"/>
</dbReference>
<dbReference type="PANTHER" id="PTHR31692">
    <property type="entry name" value="EXPANSIN-B3"/>
    <property type="match status" value="1"/>
</dbReference>
<dbReference type="PRINTS" id="PR01637">
    <property type="entry name" value="LOLP2ALLERGN"/>
</dbReference>
<dbReference type="EnsemblPlants" id="OB06G31460.1">
    <property type="protein sequence ID" value="OB06G31460.1"/>
    <property type="gene ID" value="OB06G31460"/>
</dbReference>
<dbReference type="HOGENOM" id="CLU_091866_1_0_1"/>
<dbReference type="InterPro" id="IPR036749">
    <property type="entry name" value="Expansin_CBD_sf"/>
</dbReference>
<keyword evidence="3" id="KW-0732">Signal</keyword>
<reference evidence="5" key="1">
    <citation type="journal article" date="2013" name="Nat. Commun.">
        <title>Whole-genome sequencing of Oryza brachyantha reveals mechanisms underlying Oryza genome evolution.</title>
        <authorList>
            <person name="Chen J."/>
            <person name="Huang Q."/>
            <person name="Gao D."/>
            <person name="Wang J."/>
            <person name="Lang Y."/>
            <person name="Liu T."/>
            <person name="Li B."/>
            <person name="Bai Z."/>
            <person name="Luis Goicoechea J."/>
            <person name="Liang C."/>
            <person name="Chen C."/>
            <person name="Zhang W."/>
            <person name="Sun S."/>
            <person name="Liao Y."/>
            <person name="Zhang X."/>
            <person name="Yang L."/>
            <person name="Song C."/>
            <person name="Wang M."/>
            <person name="Shi J."/>
            <person name="Liu G."/>
            <person name="Liu J."/>
            <person name="Zhou H."/>
            <person name="Zhou W."/>
            <person name="Yu Q."/>
            <person name="An N."/>
            <person name="Chen Y."/>
            <person name="Cai Q."/>
            <person name="Wang B."/>
            <person name="Liu B."/>
            <person name="Min J."/>
            <person name="Huang Y."/>
            <person name="Wu H."/>
            <person name="Li Z."/>
            <person name="Zhang Y."/>
            <person name="Yin Y."/>
            <person name="Song W."/>
            <person name="Jiang J."/>
            <person name="Jackson S.A."/>
            <person name="Wing R.A."/>
            <person name="Wang J."/>
            <person name="Chen M."/>
        </authorList>
    </citation>
    <scope>NUCLEOTIDE SEQUENCE [LARGE SCALE GENOMIC DNA]</scope>
    <source>
        <strain evidence="5">cv. IRGC 101232</strain>
    </source>
</reference>
<evidence type="ECO:0000259" key="4">
    <source>
        <dbReference type="PROSITE" id="PS50843"/>
    </source>
</evidence>
<dbReference type="RefSeq" id="XP_006657222.1">
    <property type="nucleotide sequence ID" value="XM_006657159.2"/>
</dbReference>
<dbReference type="GO" id="GO:0005576">
    <property type="term" value="C:extracellular region"/>
    <property type="evidence" value="ECO:0007669"/>
    <property type="project" value="UniProtKB-SubCell"/>
</dbReference>
<dbReference type="Gene3D" id="2.60.40.760">
    <property type="entry name" value="Expansin, cellulose-binding-like domain"/>
    <property type="match status" value="1"/>
</dbReference>
<proteinExistence type="predicted"/>
<feature type="chain" id="PRO_5003773815" description="Expansin-like CBD domain-containing protein" evidence="3">
    <location>
        <begin position="24"/>
        <end position="112"/>
    </location>
</feature>
<evidence type="ECO:0000256" key="1">
    <source>
        <dbReference type="ARBA" id="ARBA00004613"/>
    </source>
</evidence>
<evidence type="ECO:0000256" key="3">
    <source>
        <dbReference type="SAM" id="SignalP"/>
    </source>
</evidence>
<dbReference type="PANTHER" id="PTHR31692:SF13">
    <property type="entry name" value="OS04G0328900 PROTEIN"/>
    <property type="match status" value="1"/>
</dbReference>
<feature type="domain" description="Expansin-like CBD" evidence="4">
    <location>
        <begin position="42"/>
        <end position="110"/>
    </location>
</feature>
<keyword evidence="2" id="KW-0964">Secreted</keyword>
<evidence type="ECO:0000313" key="6">
    <source>
        <dbReference type="Proteomes" id="UP000006038"/>
    </source>
</evidence>
<name>J3MGK2_ORYBR</name>
<dbReference type="SUPFAM" id="SSF49590">
    <property type="entry name" value="PHL pollen allergen"/>
    <property type="match status" value="1"/>
</dbReference>
<dbReference type="InterPro" id="IPR005453">
    <property type="entry name" value="Allergen_Lolp2"/>
</dbReference>
<dbReference type="Proteomes" id="UP000006038">
    <property type="component" value="Chromosome 6"/>
</dbReference>
<dbReference type="Pfam" id="PF01357">
    <property type="entry name" value="Expansin_C"/>
    <property type="match status" value="1"/>
</dbReference>
<evidence type="ECO:0000256" key="2">
    <source>
        <dbReference type="ARBA" id="ARBA00022525"/>
    </source>
</evidence>